<dbReference type="PANTHER" id="PTHR43270">
    <property type="entry name" value="BETA-ALA-HIS DIPEPTIDASE"/>
    <property type="match status" value="1"/>
</dbReference>
<gene>
    <name evidence="5" type="ORF">LEM8419_01850</name>
</gene>
<dbReference type="PANTHER" id="PTHR43270:SF8">
    <property type="entry name" value="DI- AND TRIPEPTIDASE DUG2-RELATED"/>
    <property type="match status" value="1"/>
</dbReference>
<dbReference type="RefSeq" id="WP_238750758.1">
    <property type="nucleotide sequence ID" value="NZ_CAKLPZ010000002.1"/>
</dbReference>
<feature type="domain" description="Peptidase M20 dimerisation" evidence="4">
    <location>
        <begin position="241"/>
        <end position="391"/>
    </location>
</feature>
<organism evidence="5 6">
    <name type="scientific">Neolewinella maritima</name>
    <dbReference type="NCBI Taxonomy" id="1383882"/>
    <lineage>
        <taxon>Bacteria</taxon>
        <taxon>Pseudomonadati</taxon>
        <taxon>Bacteroidota</taxon>
        <taxon>Saprospiria</taxon>
        <taxon>Saprospirales</taxon>
        <taxon>Lewinellaceae</taxon>
        <taxon>Neolewinella</taxon>
    </lineage>
</organism>
<evidence type="ECO:0000256" key="1">
    <source>
        <dbReference type="ARBA" id="ARBA00022670"/>
    </source>
</evidence>
<evidence type="ECO:0000313" key="5">
    <source>
        <dbReference type="EMBL" id="CAH1000719.1"/>
    </source>
</evidence>
<dbReference type="Pfam" id="PF07687">
    <property type="entry name" value="M20_dimer"/>
    <property type="match status" value="1"/>
</dbReference>
<dbReference type="InterPro" id="IPR011650">
    <property type="entry name" value="Peptidase_M20_dimer"/>
</dbReference>
<dbReference type="Gene3D" id="3.40.630.10">
    <property type="entry name" value="Zn peptidases"/>
    <property type="match status" value="1"/>
</dbReference>
<dbReference type="SUPFAM" id="SSF53187">
    <property type="entry name" value="Zn-dependent exopeptidases"/>
    <property type="match status" value="1"/>
</dbReference>
<evidence type="ECO:0000259" key="4">
    <source>
        <dbReference type="Pfam" id="PF07687"/>
    </source>
</evidence>
<accession>A0ABM9B0Y7</accession>
<comment type="caution">
    <text evidence="5">The sequence shown here is derived from an EMBL/GenBank/DDBJ whole genome shotgun (WGS) entry which is preliminary data.</text>
</comment>
<dbReference type="Proteomes" id="UP000837803">
    <property type="component" value="Unassembled WGS sequence"/>
</dbReference>
<proteinExistence type="predicted"/>
<sequence>MTLLQRCFAYLLLLTVVGSVRAQPLPREEIVRLTDAALPAALAQLTEFLAIPNDGHYPEQVEANLAWCKATFLDKGFAVTRIATPGMPLLFAERQIDAALPTVLFYLQIDGQPVDTAAWDQPDPYQVVYKRKGADGTYATVPTPIPAATGIPYDPELRLFARSASDSKGPAVAFLTALDVLAAEGLAPAYNVKVIMDFQEELGSDDLPGAVAAQRELFEADFLVILDGTRHVSNEPTLTFGARGIATVTLEVFGPRTALHSGQYGNFAPNPVFAAARLLAALKDEQGRVMIPGFYDGVELTAADKLEMNRVPETREDIRVMVGIAENEALGDTYQEALQYPSLNVRGLAAGWVGQEVRTLIPDRVTIEIDMRLVPETPGERQVELLRQFIAGQGYHFVDSVPTEEERLRYPKLISFTSSLGSVPFRTALGTPIDRWLTAAISHALGKEPVRMRTTGGSQPLGPFVNRLGLPAVSLRIPNPDNSIHAPNENLRLGNFREGILECIGVLVTPIQ</sequence>
<keyword evidence="6" id="KW-1185">Reference proteome</keyword>
<name>A0ABM9B0Y7_9BACT</name>
<evidence type="ECO:0000313" key="6">
    <source>
        <dbReference type="Proteomes" id="UP000837803"/>
    </source>
</evidence>
<keyword evidence="2" id="KW-0479">Metal-binding</keyword>
<reference evidence="5" key="1">
    <citation type="submission" date="2021-12" db="EMBL/GenBank/DDBJ databases">
        <authorList>
            <person name="Rodrigo-Torres L."/>
            <person name="Arahal R. D."/>
            <person name="Lucena T."/>
        </authorList>
    </citation>
    <scope>NUCLEOTIDE SEQUENCE</scope>
    <source>
        <strain evidence="5">CECT 8419</strain>
    </source>
</reference>
<dbReference type="InterPro" id="IPR002933">
    <property type="entry name" value="Peptidase_M20"/>
</dbReference>
<evidence type="ECO:0000256" key="2">
    <source>
        <dbReference type="ARBA" id="ARBA00022723"/>
    </source>
</evidence>
<protein>
    <recommendedName>
        <fullName evidence="4">Peptidase M20 dimerisation domain-containing protein</fullName>
    </recommendedName>
</protein>
<evidence type="ECO:0000256" key="3">
    <source>
        <dbReference type="ARBA" id="ARBA00022801"/>
    </source>
</evidence>
<dbReference type="EMBL" id="CAKLPZ010000002">
    <property type="protein sequence ID" value="CAH1000719.1"/>
    <property type="molecule type" value="Genomic_DNA"/>
</dbReference>
<dbReference type="Gene3D" id="3.30.70.360">
    <property type="match status" value="1"/>
</dbReference>
<dbReference type="InterPro" id="IPR051458">
    <property type="entry name" value="Cyt/Met_Dipeptidase"/>
</dbReference>
<keyword evidence="3" id="KW-0378">Hydrolase</keyword>
<keyword evidence="1" id="KW-0645">Protease</keyword>
<dbReference type="Pfam" id="PF01546">
    <property type="entry name" value="Peptidase_M20"/>
    <property type="match status" value="1"/>
</dbReference>